<organism evidence="1">
    <name type="scientific">Lygus hesperus</name>
    <name type="common">Western plant bug</name>
    <dbReference type="NCBI Taxonomy" id="30085"/>
    <lineage>
        <taxon>Eukaryota</taxon>
        <taxon>Metazoa</taxon>
        <taxon>Ecdysozoa</taxon>
        <taxon>Arthropoda</taxon>
        <taxon>Hexapoda</taxon>
        <taxon>Insecta</taxon>
        <taxon>Pterygota</taxon>
        <taxon>Neoptera</taxon>
        <taxon>Paraneoptera</taxon>
        <taxon>Hemiptera</taxon>
        <taxon>Heteroptera</taxon>
        <taxon>Panheteroptera</taxon>
        <taxon>Cimicomorpha</taxon>
        <taxon>Miridae</taxon>
        <taxon>Mirini</taxon>
        <taxon>Lygus</taxon>
    </lineage>
</organism>
<dbReference type="AlphaFoldDB" id="A0A146L844"/>
<proteinExistence type="predicted"/>
<protein>
    <submittedName>
        <fullName evidence="1">Uncharacterized protein</fullName>
    </submittedName>
</protein>
<accession>A0A146L844</accession>
<dbReference type="EMBL" id="GDHC01014864">
    <property type="protein sequence ID" value="JAQ03765.1"/>
    <property type="molecule type" value="Transcribed_RNA"/>
</dbReference>
<evidence type="ECO:0000313" key="1">
    <source>
        <dbReference type="EMBL" id="JAQ03765.1"/>
    </source>
</evidence>
<gene>
    <name evidence="1" type="ORF">g.5270</name>
</gene>
<reference evidence="1" key="1">
    <citation type="journal article" date="2016" name="Gigascience">
        <title>De novo construction of an expanded transcriptome assembly for the western tarnished plant bug, Lygus hesperus.</title>
        <authorList>
            <person name="Tassone E.E."/>
            <person name="Geib S.M."/>
            <person name="Hall B."/>
            <person name="Fabrick J.A."/>
            <person name="Brent C.S."/>
            <person name="Hull J.J."/>
        </authorList>
    </citation>
    <scope>NUCLEOTIDE SEQUENCE</scope>
</reference>
<sequence length="147" mass="16236">MRHWDELPIQRPMDQQVSPHCASYCDHHTQQCSWTPGVSVPAASAASGGPRHTARCLREIFSTSTSHRCRTPQCQIYYSGPCELFSSPPRRPPRPQQLLDDYVFSLVRAMALVFVDGALPFPADCSPQLPLLCLQLYPAASAAPDAV</sequence>
<name>A0A146L844_LYGHE</name>